<keyword evidence="2" id="KW-1133">Transmembrane helix</keyword>
<reference evidence="3" key="2">
    <citation type="submission" date="2013-10" db="EMBL/GenBank/DDBJ databases">
        <authorList>
            <person name="Aslett M."/>
        </authorList>
    </citation>
    <scope>NUCLEOTIDE SEQUENCE [LARGE SCALE GENOMIC DNA]</scope>
    <source>
        <strain evidence="3">Houghton</strain>
    </source>
</reference>
<keyword evidence="2" id="KW-0812">Transmembrane</keyword>
<feature type="transmembrane region" description="Helical" evidence="2">
    <location>
        <begin position="74"/>
        <end position="97"/>
    </location>
</feature>
<evidence type="ECO:0000256" key="2">
    <source>
        <dbReference type="SAM" id="Phobius"/>
    </source>
</evidence>
<dbReference type="VEuPathDB" id="ToxoDB:EBH_0046470"/>
<evidence type="ECO:0000313" key="4">
    <source>
        <dbReference type="Proteomes" id="UP000030750"/>
    </source>
</evidence>
<gene>
    <name evidence="3" type="ORF">EBH_0046470</name>
</gene>
<sequence>MEETQTYGLSVEETETGLQPRMATTIIHEGADAAAAAAAAAAAFEKQQDPVNAGERGDVAKPPSSRRPALGGTLLGALLLAGAAAAAAAAAAGAAAASARSRAAAAAAAPQRVEVSARDLSELSQSVQQNLIELEDEWYSSSEETKTAFRCWYFPRKRGIVVSPDPLGEIREKVTLFSRLPVPAAAAPFQERRAYAVQCLLLNTIFKAAQLRLQQLEASFQRWTKDPSYPVPVLNLSGPLLVAAELNKAPAVVSFPAFTGWLANAGVGDTVSVAAADTHEETDKIPFSLAIRLKNQVIEETHGARADSDVFCLFRDFFAQVQGTLLAGDSPFKAEAEAAAAAAAAAGAGAGAATPAAAAAAAAAAADPLPEVPLLQYPPGTTFPLSLFKKAYKEAEETFQRRLSPEDIHSWGAMWDIAAVMGRLRKLGDRAIQRQVEAQKLMQKYVELTGMGRNEESLAFFEMALALF</sequence>
<dbReference type="EMBL" id="HG713062">
    <property type="protein sequence ID" value="CDJ52050.1"/>
    <property type="molecule type" value="Genomic_DNA"/>
</dbReference>
<evidence type="ECO:0000256" key="1">
    <source>
        <dbReference type="SAM" id="MobiDB-lite"/>
    </source>
</evidence>
<reference evidence="3" key="1">
    <citation type="submission" date="2013-10" db="EMBL/GenBank/DDBJ databases">
        <title>Genomic analysis of the causative agents of coccidiosis in chickens.</title>
        <authorList>
            <person name="Reid A.J."/>
            <person name="Blake D."/>
            <person name="Billington K."/>
            <person name="Browne H."/>
            <person name="Dunn M."/>
            <person name="Hung S."/>
            <person name="Kawahara F."/>
            <person name="Miranda-Saavedra D."/>
            <person name="Mourier T."/>
            <person name="Nagra H."/>
            <person name="Otto T.D."/>
            <person name="Rawlings N."/>
            <person name="Sanchez A."/>
            <person name="Sanders M."/>
            <person name="Subramaniam C."/>
            <person name="Tay Y."/>
            <person name="Dear P."/>
            <person name="Doerig C."/>
            <person name="Gruber A."/>
            <person name="Parkinson J."/>
            <person name="Shirley M."/>
            <person name="Wan K.L."/>
            <person name="Berriman M."/>
            <person name="Tomley F."/>
            <person name="Pain A."/>
        </authorList>
    </citation>
    <scope>NUCLEOTIDE SEQUENCE [LARGE SCALE GENOMIC DNA]</scope>
    <source>
        <strain evidence="3">Houghton</strain>
    </source>
</reference>
<proteinExistence type="predicted"/>
<name>U6LW89_9EIME</name>
<keyword evidence="2" id="KW-0472">Membrane</keyword>
<dbReference type="AlphaFoldDB" id="U6LW89"/>
<organism evidence="3 4">
    <name type="scientific">Eimeria brunetti</name>
    <dbReference type="NCBI Taxonomy" id="51314"/>
    <lineage>
        <taxon>Eukaryota</taxon>
        <taxon>Sar</taxon>
        <taxon>Alveolata</taxon>
        <taxon>Apicomplexa</taxon>
        <taxon>Conoidasida</taxon>
        <taxon>Coccidia</taxon>
        <taxon>Eucoccidiorida</taxon>
        <taxon>Eimeriorina</taxon>
        <taxon>Eimeriidae</taxon>
        <taxon>Eimeria</taxon>
    </lineage>
</organism>
<dbReference type="OrthoDB" id="10555394at2759"/>
<keyword evidence="4" id="KW-1185">Reference proteome</keyword>
<protein>
    <submittedName>
        <fullName evidence="3">Uncharacterized protein</fullName>
    </submittedName>
</protein>
<accession>U6LW89</accession>
<feature type="region of interest" description="Disordered" evidence="1">
    <location>
        <begin position="47"/>
        <end position="66"/>
    </location>
</feature>
<evidence type="ECO:0000313" key="3">
    <source>
        <dbReference type="EMBL" id="CDJ52050.1"/>
    </source>
</evidence>
<dbReference type="Proteomes" id="UP000030750">
    <property type="component" value="Unassembled WGS sequence"/>
</dbReference>